<dbReference type="GeneID" id="20218913"/>
<dbReference type="GO" id="GO:0008270">
    <property type="term" value="F:zinc ion binding"/>
    <property type="evidence" value="ECO:0007669"/>
    <property type="project" value="UniProtKB-KW"/>
</dbReference>
<dbReference type="PANTHER" id="PTHR47794:SF1">
    <property type="entry name" value="VACUOLAR PROTEIN SORTING-ASSOCIATED PROTEIN 27"/>
    <property type="match status" value="1"/>
</dbReference>
<dbReference type="KEGG" id="aaf:AURANDRAFT_17881"/>
<keyword evidence="3" id="KW-0862">Zinc</keyword>
<dbReference type="Gene3D" id="3.30.40.10">
    <property type="entry name" value="Zinc/RING finger domain, C3HC4 (zinc finger)"/>
    <property type="match status" value="1"/>
</dbReference>
<name>F0XVH0_AURAN</name>
<reference evidence="6 7" key="1">
    <citation type="journal article" date="2011" name="Proc. Natl. Acad. Sci. U.S.A.">
        <title>Niche of harmful alga Aureococcus anophagefferens revealed through ecogenomics.</title>
        <authorList>
            <person name="Gobler C.J."/>
            <person name="Berry D.L."/>
            <person name="Dyhrman S.T."/>
            <person name="Wilhelm S.W."/>
            <person name="Salamov A."/>
            <person name="Lobanov A.V."/>
            <person name="Zhang Y."/>
            <person name="Collier J.L."/>
            <person name="Wurch L.L."/>
            <person name="Kustka A.B."/>
            <person name="Dill B.D."/>
            <person name="Shah M."/>
            <person name="VerBerkmoes N.C."/>
            <person name="Kuo A."/>
            <person name="Terry A."/>
            <person name="Pangilinan J."/>
            <person name="Lindquist E.A."/>
            <person name="Lucas S."/>
            <person name="Paulsen I.T."/>
            <person name="Hattenrath-Lehmann T.K."/>
            <person name="Talmage S.C."/>
            <person name="Walker E.A."/>
            <person name="Koch F."/>
            <person name="Burson A.M."/>
            <person name="Marcoval M.A."/>
            <person name="Tang Y.Z."/>
            <person name="Lecleir G.R."/>
            <person name="Coyne K.J."/>
            <person name="Berg G.M."/>
            <person name="Bertrand E.M."/>
            <person name="Saito M.A."/>
            <person name="Gladyshev V.N."/>
            <person name="Grigoriev I.V."/>
        </authorList>
    </citation>
    <scope>NUCLEOTIDE SEQUENCE [LARGE SCALE GENOMIC DNA]</scope>
    <source>
        <strain evidence="7">CCMP 1984</strain>
    </source>
</reference>
<evidence type="ECO:0000313" key="6">
    <source>
        <dbReference type="EMBL" id="EGB12599.1"/>
    </source>
</evidence>
<dbReference type="SUPFAM" id="SSF57903">
    <property type="entry name" value="FYVE/PHD zinc finger"/>
    <property type="match status" value="1"/>
</dbReference>
<sequence length="70" mass="8010">WQPFHTADSCSCCSAKFTWHCTSSSESTTYREKHNCRECGLLVCDPCSKHRRVLPDLGLLLPSRVCDRCF</sequence>
<feature type="non-terminal residue" evidence="6">
    <location>
        <position position="70"/>
    </location>
</feature>
<dbReference type="SMART" id="SM00064">
    <property type="entry name" value="FYVE"/>
    <property type="match status" value="1"/>
</dbReference>
<evidence type="ECO:0000259" key="5">
    <source>
        <dbReference type="PROSITE" id="PS50178"/>
    </source>
</evidence>
<feature type="non-terminal residue" evidence="6">
    <location>
        <position position="1"/>
    </location>
</feature>
<dbReference type="GO" id="GO:0043130">
    <property type="term" value="F:ubiquitin binding"/>
    <property type="evidence" value="ECO:0007669"/>
    <property type="project" value="TreeGrafter"/>
</dbReference>
<feature type="domain" description="FYVE-type" evidence="5">
    <location>
        <begin position="4"/>
        <end position="70"/>
    </location>
</feature>
<evidence type="ECO:0000313" key="7">
    <source>
        <dbReference type="Proteomes" id="UP000002729"/>
    </source>
</evidence>
<keyword evidence="1" id="KW-0479">Metal-binding</keyword>
<dbReference type="GO" id="GO:0032266">
    <property type="term" value="F:phosphatidylinositol-3-phosphate binding"/>
    <property type="evidence" value="ECO:0007669"/>
    <property type="project" value="TreeGrafter"/>
</dbReference>
<dbReference type="Proteomes" id="UP000002729">
    <property type="component" value="Unassembled WGS sequence"/>
</dbReference>
<dbReference type="PANTHER" id="PTHR47794">
    <property type="entry name" value="VACUOLAR PROTEIN SORTING-ASSOCIATED PROTEIN 27"/>
    <property type="match status" value="1"/>
</dbReference>
<keyword evidence="2 4" id="KW-0863">Zinc-finger</keyword>
<dbReference type="GO" id="GO:0033565">
    <property type="term" value="C:ESCRT-0 complex"/>
    <property type="evidence" value="ECO:0007669"/>
    <property type="project" value="TreeGrafter"/>
</dbReference>
<gene>
    <name evidence="6" type="ORF">AURANDRAFT_17881</name>
</gene>
<proteinExistence type="predicted"/>
<dbReference type="InParanoid" id="F0XVH0"/>
<dbReference type="Pfam" id="PF01363">
    <property type="entry name" value="FYVE"/>
    <property type="match status" value="1"/>
</dbReference>
<evidence type="ECO:0000256" key="4">
    <source>
        <dbReference type="PROSITE-ProRule" id="PRU00091"/>
    </source>
</evidence>
<evidence type="ECO:0000256" key="1">
    <source>
        <dbReference type="ARBA" id="ARBA00022723"/>
    </source>
</evidence>
<dbReference type="InterPro" id="IPR011011">
    <property type="entry name" value="Znf_FYVE_PHD"/>
</dbReference>
<dbReference type="AlphaFoldDB" id="F0XVH0"/>
<dbReference type="InterPro" id="IPR017455">
    <property type="entry name" value="Znf_FYVE-rel"/>
</dbReference>
<dbReference type="GO" id="GO:0006623">
    <property type="term" value="P:protein targeting to vacuole"/>
    <property type="evidence" value="ECO:0007669"/>
    <property type="project" value="TreeGrafter"/>
</dbReference>
<dbReference type="EMBL" id="GL833120">
    <property type="protein sequence ID" value="EGB12599.1"/>
    <property type="molecule type" value="Genomic_DNA"/>
</dbReference>
<evidence type="ECO:0000256" key="3">
    <source>
        <dbReference type="ARBA" id="ARBA00022833"/>
    </source>
</evidence>
<organism evidence="7">
    <name type="scientific">Aureococcus anophagefferens</name>
    <name type="common">Harmful bloom alga</name>
    <dbReference type="NCBI Taxonomy" id="44056"/>
    <lineage>
        <taxon>Eukaryota</taxon>
        <taxon>Sar</taxon>
        <taxon>Stramenopiles</taxon>
        <taxon>Ochrophyta</taxon>
        <taxon>Pelagophyceae</taxon>
        <taxon>Pelagomonadales</taxon>
        <taxon>Pelagomonadaceae</taxon>
        <taxon>Aureococcus</taxon>
    </lineage>
</organism>
<keyword evidence="7" id="KW-1185">Reference proteome</keyword>
<dbReference type="GO" id="GO:0043328">
    <property type="term" value="P:protein transport to vacuole involved in ubiquitin-dependent protein catabolic process via the multivesicular body sorting pathway"/>
    <property type="evidence" value="ECO:0007669"/>
    <property type="project" value="TreeGrafter"/>
</dbReference>
<dbReference type="InterPro" id="IPR013083">
    <property type="entry name" value="Znf_RING/FYVE/PHD"/>
</dbReference>
<dbReference type="RefSeq" id="XP_009032263.1">
    <property type="nucleotide sequence ID" value="XM_009034015.1"/>
</dbReference>
<protein>
    <recommendedName>
        <fullName evidence="5">FYVE-type domain-containing protein</fullName>
    </recommendedName>
</protein>
<dbReference type="InterPro" id="IPR000306">
    <property type="entry name" value="Znf_FYVE"/>
</dbReference>
<dbReference type="PROSITE" id="PS50178">
    <property type="entry name" value="ZF_FYVE"/>
    <property type="match status" value="1"/>
</dbReference>
<dbReference type="OrthoDB" id="70570at2759"/>
<evidence type="ECO:0000256" key="2">
    <source>
        <dbReference type="ARBA" id="ARBA00022771"/>
    </source>
</evidence>
<accession>F0XVH0</accession>